<protein>
    <recommendedName>
        <fullName evidence="3">DDE Tnp4 domain-containing protein</fullName>
    </recommendedName>
</protein>
<gene>
    <name evidence="1" type="ORF">VP01_1796g6</name>
</gene>
<dbReference type="PANTHER" id="PTHR48471:SF1">
    <property type="entry name" value="DDE TNP4 DOMAIN-CONTAINING PROTEIN"/>
    <property type="match status" value="1"/>
</dbReference>
<comment type="caution">
    <text evidence="1">The sequence shown here is derived from an EMBL/GenBank/DDBJ whole genome shotgun (WGS) entry which is preliminary data.</text>
</comment>
<dbReference type="VEuPathDB" id="FungiDB:VP01_1796g6"/>
<organism evidence="1 2">
    <name type="scientific">Puccinia sorghi</name>
    <dbReference type="NCBI Taxonomy" id="27349"/>
    <lineage>
        <taxon>Eukaryota</taxon>
        <taxon>Fungi</taxon>
        <taxon>Dikarya</taxon>
        <taxon>Basidiomycota</taxon>
        <taxon>Pucciniomycotina</taxon>
        <taxon>Pucciniomycetes</taxon>
        <taxon>Pucciniales</taxon>
        <taxon>Pucciniaceae</taxon>
        <taxon>Puccinia</taxon>
    </lineage>
</organism>
<name>A0A0L6VGA7_9BASI</name>
<keyword evidence="2" id="KW-1185">Reference proteome</keyword>
<dbReference type="OrthoDB" id="78198at2759"/>
<proteinExistence type="predicted"/>
<accession>A0A0L6VGA7</accession>
<evidence type="ECO:0008006" key="3">
    <source>
        <dbReference type="Google" id="ProtNLM"/>
    </source>
</evidence>
<sequence>MSPGLRMKKNNAYNGETTVIHVILNVPGSWHDLNISERLYSKLMDETPPGYQIISDTVFPQCTSWLDYC</sequence>
<evidence type="ECO:0000313" key="1">
    <source>
        <dbReference type="EMBL" id="KNZ59140.1"/>
    </source>
</evidence>
<dbReference type="AlphaFoldDB" id="A0A0L6VGA7"/>
<evidence type="ECO:0000313" key="2">
    <source>
        <dbReference type="Proteomes" id="UP000037035"/>
    </source>
</evidence>
<dbReference type="Proteomes" id="UP000037035">
    <property type="component" value="Unassembled WGS sequence"/>
</dbReference>
<dbReference type="EMBL" id="LAVV01006610">
    <property type="protein sequence ID" value="KNZ59140.1"/>
    <property type="molecule type" value="Genomic_DNA"/>
</dbReference>
<dbReference type="PANTHER" id="PTHR48471">
    <property type="entry name" value="DDE TNP4 DOMAIN-CONTAINING PROTEIN"/>
    <property type="match status" value="1"/>
</dbReference>
<reference evidence="1 2" key="1">
    <citation type="submission" date="2015-08" db="EMBL/GenBank/DDBJ databases">
        <title>Next Generation Sequencing and Analysis of the Genome of Puccinia sorghi L Schw, the Causal Agent of Maize Common Rust.</title>
        <authorList>
            <person name="Rochi L."/>
            <person name="Burguener G."/>
            <person name="Darino M."/>
            <person name="Turjanski A."/>
            <person name="Kreff E."/>
            <person name="Dieguez M.J."/>
            <person name="Sacco F."/>
        </authorList>
    </citation>
    <scope>NUCLEOTIDE SEQUENCE [LARGE SCALE GENOMIC DNA]</scope>
    <source>
        <strain evidence="1 2">RO10H11247</strain>
    </source>
</reference>